<dbReference type="Gene3D" id="3.60.60.10">
    <property type="entry name" value="Penicillin V Acylase, Chain A"/>
    <property type="match status" value="1"/>
</dbReference>
<keyword evidence="1" id="KW-0472">Membrane</keyword>
<evidence type="ECO:0000313" key="4">
    <source>
        <dbReference type="Proteomes" id="UP000184420"/>
    </source>
</evidence>
<dbReference type="OrthoDB" id="5480874at2"/>
<feature type="transmembrane region" description="Helical" evidence="1">
    <location>
        <begin position="24"/>
        <end position="47"/>
    </location>
</feature>
<organism evidence="3 4">
    <name type="scientific">Chitinophaga jiangningensis</name>
    <dbReference type="NCBI Taxonomy" id="1419482"/>
    <lineage>
        <taxon>Bacteria</taxon>
        <taxon>Pseudomonadati</taxon>
        <taxon>Bacteroidota</taxon>
        <taxon>Chitinophagia</taxon>
        <taxon>Chitinophagales</taxon>
        <taxon>Chitinophagaceae</taxon>
        <taxon>Chitinophaga</taxon>
    </lineage>
</organism>
<sequence length="573" mass="65431">MYQYSTYKASEPHKKKKRSIWKKLGRLVLFIIGFFLVVLIGLAIYIVSVSKMAPPQVNDQSALHLQRRELDKGTYTIGNNWFRHSNTGLYEMYVEGAPFERGVVNGKLSRELIQRQEDVFVEQIAKMVPSTFYRHFLRYFIGFFNRDLAANVPEEFKEEIYGESFSASPNYDYIGSNYERLMNYHAAHDIGHALQGMYLVGCTSFATWDDRSADSNLIIGRNFDFYMGDKFAEDKMVVFYHPEKGYNFMFVTWGGFTGVVSGMNDQGLTVTINAARTDVPFGAATPVSLVAREILQYAKTIDEAWAIAAKRKMFVSESFLIGSAIDNKAVVIEKTPTGMDKYDPGRHFITCTNHFQGDTLETLGSNKVQLAQSASAYRYLRLTELMARNGKNDVQKTIAILRDRKGLHDANIGLGNEKAINQFIAHHGIVFEPKKKLVWVSTAPFQMGEFVAYDLNKIFSMQGLKSNHEVYDTALNVPADTFLTTNEYAQWQRFHSMKEQLMNKESVDLQAFVASNPEYYHTYVMAGDYSFRLKQYAAAKQYYETALTKEIATKGEENHIRTQLEKTNKALQK</sequence>
<keyword evidence="1" id="KW-0812">Transmembrane</keyword>
<dbReference type="InterPro" id="IPR005079">
    <property type="entry name" value="Peptidase_C45_hydrolase"/>
</dbReference>
<gene>
    <name evidence="3" type="ORF">SAMN05444266_106417</name>
</gene>
<evidence type="ECO:0000313" key="3">
    <source>
        <dbReference type="EMBL" id="SHM11724.1"/>
    </source>
</evidence>
<feature type="domain" description="Peptidase C45 hydrolase" evidence="2">
    <location>
        <begin position="214"/>
        <end position="439"/>
    </location>
</feature>
<dbReference type="Proteomes" id="UP000184420">
    <property type="component" value="Unassembled WGS sequence"/>
</dbReference>
<dbReference type="GO" id="GO:0016740">
    <property type="term" value="F:transferase activity"/>
    <property type="evidence" value="ECO:0007669"/>
    <property type="project" value="UniProtKB-KW"/>
</dbReference>
<dbReference type="STRING" id="1419482.SAMN05444266_106417"/>
<keyword evidence="3" id="KW-0808">Transferase</keyword>
<dbReference type="Pfam" id="PF03417">
    <property type="entry name" value="AAT"/>
    <property type="match status" value="1"/>
</dbReference>
<keyword evidence="1" id="KW-1133">Transmembrane helix</keyword>
<protein>
    <submittedName>
        <fullName evidence="3">Acyl-coenzyme A:6-aminopenicillanic acid acyl-transferase</fullName>
    </submittedName>
</protein>
<dbReference type="AlphaFoldDB" id="A0A1M7G5S0"/>
<dbReference type="InterPro" id="IPR047794">
    <property type="entry name" value="C45_proenzyme-like"/>
</dbReference>
<name>A0A1M7G5S0_9BACT</name>
<keyword evidence="4" id="KW-1185">Reference proteome</keyword>
<evidence type="ECO:0000256" key="1">
    <source>
        <dbReference type="SAM" id="Phobius"/>
    </source>
</evidence>
<dbReference type="PANTHER" id="PTHR35190">
    <property type="entry name" value="PROTEIN DCD1B"/>
    <property type="match status" value="1"/>
</dbReference>
<dbReference type="InterPro" id="IPR047803">
    <property type="entry name" value="DCD1A/B-like"/>
</dbReference>
<dbReference type="RefSeq" id="WP_083550185.1">
    <property type="nucleotide sequence ID" value="NZ_FRBL01000006.1"/>
</dbReference>
<dbReference type="PANTHER" id="PTHR35190:SF2">
    <property type="entry name" value="PROTEIN DCD1B"/>
    <property type="match status" value="1"/>
</dbReference>
<evidence type="ECO:0000259" key="2">
    <source>
        <dbReference type="Pfam" id="PF03417"/>
    </source>
</evidence>
<proteinExistence type="predicted"/>
<reference evidence="3 4" key="1">
    <citation type="submission" date="2016-11" db="EMBL/GenBank/DDBJ databases">
        <authorList>
            <person name="Jaros S."/>
            <person name="Januszkiewicz K."/>
            <person name="Wedrychowicz H."/>
        </authorList>
    </citation>
    <scope>NUCLEOTIDE SEQUENCE [LARGE SCALE GENOMIC DNA]</scope>
    <source>
        <strain evidence="3 4">DSM 27406</strain>
    </source>
</reference>
<accession>A0A1M7G5S0</accession>
<dbReference type="EMBL" id="FRBL01000006">
    <property type="protein sequence ID" value="SHM11724.1"/>
    <property type="molecule type" value="Genomic_DNA"/>
</dbReference>
<dbReference type="NCBIfam" id="NF040521">
    <property type="entry name" value="C45_proenzyme"/>
    <property type="match status" value="1"/>
</dbReference>